<feature type="transmembrane region" description="Helical" evidence="1">
    <location>
        <begin position="66"/>
        <end position="85"/>
    </location>
</feature>
<evidence type="ECO:0000313" key="3">
    <source>
        <dbReference type="Proteomes" id="UP000268007"/>
    </source>
</evidence>
<feature type="transmembrane region" description="Helical" evidence="1">
    <location>
        <begin position="21"/>
        <end position="41"/>
    </location>
</feature>
<reference evidence="2 3" key="1">
    <citation type="submission" date="2018-10" db="EMBL/GenBank/DDBJ databases">
        <title>Genomic Encyclopedia of Archaeal and Bacterial Type Strains, Phase II (KMG-II): from individual species to whole genera.</title>
        <authorList>
            <person name="Goeker M."/>
        </authorList>
    </citation>
    <scope>NUCLEOTIDE SEQUENCE [LARGE SCALE GENOMIC DNA]</scope>
    <source>
        <strain evidence="2 3">DSM 18602</strain>
    </source>
</reference>
<keyword evidence="3" id="KW-1185">Reference proteome</keyword>
<sequence>MSNTSQSANTQNKQKLLKPVTLLRLSIGLIYFWFGILKFFYGFSPAKQIASQTVHHLTFGRLPDHLAITMLAAGECALGILLMGCLWMRATLVLVFIHMLFTFTPFVFFPQATFLHLPYDFTLLGQYIMKNLVIISGTWVLWQQYVQNAPAFYFRDND</sequence>
<dbReference type="OrthoDB" id="265224at2"/>
<dbReference type="AlphaFoldDB" id="A0A495J7X1"/>
<dbReference type="RefSeq" id="WP_121200745.1">
    <property type="nucleotide sequence ID" value="NZ_RBKU01000001.1"/>
</dbReference>
<gene>
    <name evidence="2" type="ORF">BDD43_5094</name>
</gene>
<proteinExistence type="predicted"/>
<evidence type="ECO:0000313" key="2">
    <source>
        <dbReference type="EMBL" id="RKR84841.1"/>
    </source>
</evidence>
<evidence type="ECO:0000256" key="1">
    <source>
        <dbReference type="SAM" id="Phobius"/>
    </source>
</evidence>
<accession>A0A495J7X1</accession>
<name>A0A495J7X1_9SPHI</name>
<keyword evidence="1" id="KW-1133">Transmembrane helix</keyword>
<keyword evidence="1" id="KW-0812">Transmembrane</keyword>
<protein>
    <recommendedName>
        <fullName evidence="4">Membrane protein YkgB</fullName>
    </recommendedName>
</protein>
<dbReference type="EMBL" id="RBKU01000001">
    <property type="protein sequence ID" value="RKR84841.1"/>
    <property type="molecule type" value="Genomic_DNA"/>
</dbReference>
<feature type="transmembrane region" description="Helical" evidence="1">
    <location>
        <begin position="92"/>
        <end position="112"/>
    </location>
</feature>
<feature type="transmembrane region" description="Helical" evidence="1">
    <location>
        <begin position="124"/>
        <end position="142"/>
    </location>
</feature>
<comment type="caution">
    <text evidence="2">The sequence shown here is derived from an EMBL/GenBank/DDBJ whole genome shotgun (WGS) entry which is preliminary data.</text>
</comment>
<evidence type="ECO:0008006" key="4">
    <source>
        <dbReference type="Google" id="ProtNLM"/>
    </source>
</evidence>
<organism evidence="2 3">
    <name type="scientific">Mucilaginibacter gracilis</name>
    <dbReference type="NCBI Taxonomy" id="423350"/>
    <lineage>
        <taxon>Bacteria</taxon>
        <taxon>Pseudomonadati</taxon>
        <taxon>Bacteroidota</taxon>
        <taxon>Sphingobacteriia</taxon>
        <taxon>Sphingobacteriales</taxon>
        <taxon>Sphingobacteriaceae</taxon>
        <taxon>Mucilaginibacter</taxon>
    </lineage>
</organism>
<dbReference type="Proteomes" id="UP000268007">
    <property type="component" value="Unassembled WGS sequence"/>
</dbReference>
<keyword evidence="1" id="KW-0472">Membrane</keyword>